<evidence type="ECO:0000313" key="2">
    <source>
        <dbReference type="Proteomes" id="UP000796880"/>
    </source>
</evidence>
<name>A0A8K0H914_9ROSA</name>
<keyword evidence="2" id="KW-1185">Reference proteome</keyword>
<reference evidence="1" key="1">
    <citation type="submission" date="2020-03" db="EMBL/GenBank/DDBJ databases">
        <title>A high-quality chromosome-level genome assembly of a woody plant with both climbing and erect habits, Rhamnella rubrinervis.</title>
        <authorList>
            <person name="Lu Z."/>
            <person name="Yang Y."/>
            <person name="Zhu X."/>
            <person name="Sun Y."/>
        </authorList>
    </citation>
    <scope>NUCLEOTIDE SEQUENCE</scope>
    <source>
        <strain evidence="1">BYM</strain>
        <tissue evidence="1">Leaf</tissue>
    </source>
</reference>
<organism evidence="1 2">
    <name type="scientific">Rhamnella rubrinervis</name>
    <dbReference type="NCBI Taxonomy" id="2594499"/>
    <lineage>
        <taxon>Eukaryota</taxon>
        <taxon>Viridiplantae</taxon>
        <taxon>Streptophyta</taxon>
        <taxon>Embryophyta</taxon>
        <taxon>Tracheophyta</taxon>
        <taxon>Spermatophyta</taxon>
        <taxon>Magnoliopsida</taxon>
        <taxon>eudicotyledons</taxon>
        <taxon>Gunneridae</taxon>
        <taxon>Pentapetalae</taxon>
        <taxon>rosids</taxon>
        <taxon>fabids</taxon>
        <taxon>Rosales</taxon>
        <taxon>Rhamnaceae</taxon>
        <taxon>rhamnoid group</taxon>
        <taxon>Rhamneae</taxon>
        <taxon>Rhamnella</taxon>
    </lineage>
</organism>
<accession>A0A8K0H914</accession>
<dbReference type="AlphaFoldDB" id="A0A8K0H914"/>
<sequence length="102" mass="11554">MVRKRRNLLQTLQKAQSFVILEEETELDMQRAAKEGRVVPPNAGAVKAEPTVKFRRSGLRSIQRSATIRRKCNAQRLEIQSERIPRGGMSLMGAKRPLENLG</sequence>
<evidence type="ECO:0000313" key="1">
    <source>
        <dbReference type="EMBL" id="KAF3448122.1"/>
    </source>
</evidence>
<comment type="caution">
    <text evidence="1">The sequence shown here is derived from an EMBL/GenBank/DDBJ whole genome shotgun (WGS) entry which is preliminary data.</text>
</comment>
<dbReference type="EMBL" id="VOIH02000004">
    <property type="protein sequence ID" value="KAF3448122.1"/>
    <property type="molecule type" value="Genomic_DNA"/>
</dbReference>
<gene>
    <name evidence="1" type="ORF">FNV43_RR08833</name>
</gene>
<protein>
    <submittedName>
        <fullName evidence="1">Uncharacterized protein</fullName>
    </submittedName>
</protein>
<proteinExistence type="predicted"/>
<dbReference type="Proteomes" id="UP000796880">
    <property type="component" value="Unassembled WGS sequence"/>
</dbReference>